<dbReference type="UniPathway" id="UPA00251">
    <property type="reaction ID" value="UER00320"/>
</dbReference>
<dbReference type="STRING" id="1765683.B2M26_05790"/>
<evidence type="ECO:0000313" key="13">
    <source>
        <dbReference type="Proteomes" id="UP000077421"/>
    </source>
</evidence>
<comment type="similarity">
    <text evidence="2 9">Belongs to the uroporphyrinogen-III synthase family.</text>
</comment>
<evidence type="ECO:0000256" key="9">
    <source>
        <dbReference type="RuleBase" id="RU366031"/>
    </source>
</evidence>
<dbReference type="GO" id="GO:0004852">
    <property type="term" value="F:uroporphyrinogen-III synthase activity"/>
    <property type="evidence" value="ECO:0007669"/>
    <property type="project" value="UniProtKB-UniRule"/>
</dbReference>
<reference evidence="11 13" key="1">
    <citation type="submission" date="2016-02" db="EMBL/GenBank/DDBJ databases">
        <title>Draft genome sequence of Acidibacillus ferrooxidans SLC66.</title>
        <authorList>
            <person name="Oliveira G."/>
            <person name="Nancucheo I."/>
            <person name="Dall'Agnol H."/>
            <person name="Johnson B."/>
            <person name="Oliveira R."/>
            <person name="Nunes G.L."/>
            <person name="Tzotzos G."/>
            <person name="Orellana S.C."/>
            <person name="Salim A.C."/>
            <person name="Araujo F.M."/>
        </authorList>
    </citation>
    <scope>NUCLEOTIDE SEQUENCE [LARGE SCALE GENOMIC DNA]</scope>
    <source>
        <strain evidence="11 13">SLC66</strain>
    </source>
</reference>
<evidence type="ECO:0000256" key="5">
    <source>
        <dbReference type="ARBA" id="ARBA00023244"/>
    </source>
</evidence>
<dbReference type="SUPFAM" id="SSF69618">
    <property type="entry name" value="HemD-like"/>
    <property type="match status" value="1"/>
</dbReference>
<evidence type="ECO:0000256" key="1">
    <source>
        <dbReference type="ARBA" id="ARBA00004772"/>
    </source>
</evidence>
<evidence type="ECO:0000313" key="11">
    <source>
        <dbReference type="EMBL" id="OAG93967.1"/>
    </source>
</evidence>
<evidence type="ECO:0000256" key="3">
    <source>
        <dbReference type="ARBA" id="ARBA00013109"/>
    </source>
</evidence>
<evidence type="ECO:0000256" key="7">
    <source>
        <dbReference type="ARBA" id="ARBA00040167"/>
    </source>
</evidence>
<comment type="function">
    <text evidence="6 9">Catalyzes cyclization of the linear tetrapyrrole, hydroxymethylbilane, to the macrocyclic uroporphyrinogen III.</text>
</comment>
<name>A0A162SRC4_9BACL</name>
<dbReference type="RefSeq" id="WP_067564264.1">
    <property type="nucleotide sequence ID" value="NZ_LSUQ01000019.1"/>
</dbReference>
<organism evidence="12 14">
    <name type="scientific">Ferroacidibacillus organovorans</name>
    <dbReference type="NCBI Taxonomy" id="1765683"/>
    <lineage>
        <taxon>Bacteria</taxon>
        <taxon>Bacillati</taxon>
        <taxon>Bacillota</taxon>
        <taxon>Bacilli</taxon>
        <taxon>Bacillales</taxon>
        <taxon>Alicyclobacillaceae</taxon>
        <taxon>Ferroacidibacillus</taxon>
    </lineage>
</organism>
<keyword evidence="14" id="KW-1185">Reference proteome</keyword>
<dbReference type="GO" id="GO:0006782">
    <property type="term" value="P:protoporphyrinogen IX biosynthetic process"/>
    <property type="evidence" value="ECO:0007669"/>
    <property type="project" value="UniProtKB-UniRule"/>
</dbReference>
<dbReference type="EMBL" id="LSUQ01000019">
    <property type="protein sequence ID" value="OAG93967.1"/>
    <property type="molecule type" value="Genomic_DNA"/>
</dbReference>
<feature type="domain" description="Tetrapyrrole biosynthesis uroporphyrinogen III synthase" evidence="10">
    <location>
        <begin position="18"/>
        <end position="237"/>
    </location>
</feature>
<evidence type="ECO:0000256" key="4">
    <source>
        <dbReference type="ARBA" id="ARBA00023239"/>
    </source>
</evidence>
<dbReference type="GO" id="GO:0006780">
    <property type="term" value="P:uroporphyrinogen III biosynthetic process"/>
    <property type="evidence" value="ECO:0007669"/>
    <property type="project" value="UniProtKB-UniRule"/>
</dbReference>
<gene>
    <name evidence="11" type="ORF">AYW79_08040</name>
    <name evidence="12" type="ORF">B2M26_05790</name>
</gene>
<evidence type="ECO:0000256" key="6">
    <source>
        <dbReference type="ARBA" id="ARBA00037589"/>
    </source>
</evidence>
<dbReference type="InterPro" id="IPR039793">
    <property type="entry name" value="UROS/Hem4"/>
</dbReference>
<dbReference type="PANTHER" id="PTHR38042:SF1">
    <property type="entry name" value="UROPORPHYRINOGEN-III SYNTHASE, CHLOROPLASTIC"/>
    <property type="match status" value="1"/>
</dbReference>
<accession>A0A162SRC4</accession>
<evidence type="ECO:0000256" key="2">
    <source>
        <dbReference type="ARBA" id="ARBA00008133"/>
    </source>
</evidence>
<dbReference type="CDD" id="cd06578">
    <property type="entry name" value="HemD"/>
    <property type="match status" value="1"/>
</dbReference>
<proteinExistence type="inferred from homology"/>
<evidence type="ECO:0000313" key="12">
    <source>
        <dbReference type="EMBL" id="OPG16391.1"/>
    </source>
</evidence>
<dbReference type="PANTHER" id="PTHR38042">
    <property type="entry name" value="UROPORPHYRINOGEN-III SYNTHASE, CHLOROPLASTIC"/>
    <property type="match status" value="1"/>
</dbReference>
<dbReference type="Proteomes" id="UP000190229">
    <property type="component" value="Unassembled WGS sequence"/>
</dbReference>
<dbReference type="OrthoDB" id="9815856at2"/>
<dbReference type="AlphaFoldDB" id="A0A162SRC4"/>
<dbReference type="Gene3D" id="3.40.50.10090">
    <property type="match status" value="2"/>
</dbReference>
<dbReference type="Proteomes" id="UP000077421">
    <property type="component" value="Unassembled WGS sequence"/>
</dbReference>
<dbReference type="InterPro" id="IPR036108">
    <property type="entry name" value="4pyrrol_syn_uPrphyn_synt_sf"/>
</dbReference>
<sequence>MKGMRIALTRPVETSANWSGAIRKGGGYPLHFPLVEIRLLPVDRLVPDQAFLIIFTSVNAIRALMQDARMLNAIRHIPVVTVGSASCAAAKQAGFYTVHEAETKRAEGVFSWIEARFLHGRGERIVYPRGNLADDELANRLTAAGYQVVAPIFYETRALSAEGLLTAARRGRIDVVTFASGSAVTAFAAGWHTERMRVWLDGRLQFLSIGPQTSNVMRACNLRVDEQARAPDSASVVAALQRLALNKKDEAYRRHEDD</sequence>
<evidence type="ECO:0000259" key="10">
    <source>
        <dbReference type="Pfam" id="PF02602"/>
    </source>
</evidence>
<dbReference type="EMBL" id="MWPS01000016">
    <property type="protein sequence ID" value="OPG16391.1"/>
    <property type="molecule type" value="Genomic_DNA"/>
</dbReference>
<keyword evidence="4 9" id="KW-0456">Lyase</keyword>
<evidence type="ECO:0000313" key="14">
    <source>
        <dbReference type="Proteomes" id="UP000190229"/>
    </source>
</evidence>
<dbReference type="InterPro" id="IPR003754">
    <property type="entry name" value="4pyrrol_synth_uPrphyn_synth"/>
</dbReference>
<dbReference type="Pfam" id="PF02602">
    <property type="entry name" value="HEM4"/>
    <property type="match status" value="1"/>
</dbReference>
<comment type="pathway">
    <text evidence="1 9">Porphyrin-containing compound metabolism; protoporphyrin-IX biosynthesis; coproporphyrinogen-III from 5-aminolevulinate: step 3/4.</text>
</comment>
<dbReference type="EC" id="4.2.1.75" evidence="3 9"/>
<keyword evidence="5 9" id="KW-0627">Porphyrin biosynthesis</keyword>
<protein>
    <recommendedName>
        <fullName evidence="7 9">Uroporphyrinogen-III synthase</fullName>
        <ecNumber evidence="3 9">4.2.1.75</ecNumber>
    </recommendedName>
</protein>
<comment type="catalytic activity">
    <reaction evidence="8 9">
        <text>hydroxymethylbilane = uroporphyrinogen III + H2O</text>
        <dbReference type="Rhea" id="RHEA:18965"/>
        <dbReference type="ChEBI" id="CHEBI:15377"/>
        <dbReference type="ChEBI" id="CHEBI:57308"/>
        <dbReference type="ChEBI" id="CHEBI:57845"/>
        <dbReference type="EC" id="4.2.1.75"/>
    </reaction>
</comment>
<reference evidence="12 14" key="2">
    <citation type="submission" date="2017-02" db="EMBL/GenBank/DDBJ databases">
        <title>Draft genome of Acidibacillus ferrooxidans Huett2.</title>
        <authorList>
            <person name="Schopf S."/>
        </authorList>
    </citation>
    <scope>NUCLEOTIDE SEQUENCE [LARGE SCALE GENOMIC DNA]</scope>
    <source>
        <strain evidence="12 14">Huett2</strain>
    </source>
</reference>
<evidence type="ECO:0000256" key="8">
    <source>
        <dbReference type="ARBA" id="ARBA00048617"/>
    </source>
</evidence>
<comment type="caution">
    <text evidence="12">The sequence shown here is derived from an EMBL/GenBank/DDBJ whole genome shotgun (WGS) entry which is preliminary data.</text>
</comment>